<keyword evidence="3" id="KW-1185">Reference proteome</keyword>
<dbReference type="InterPro" id="IPR022998">
    <property type="entry name" value="ThiamineP_synth_TenI"/>
</dbReference>
<gene>
    <name evidence="2" type="ORF">DES32_2543</name>
</gene>
<name>A0A3D9Z5P3_9HYPH</name>
<comment type="caution">
    <text evidence="2">The sequence shown here is derived from an EMBL/GenBank/DDBJ whole genome shotgun (WGS) entry which is preliminary data.</text>
</comment>
<evidence type="ECO:0000313" key="3">
    <source>
        <dbReference type="Proteomes" id="UP000256900"/>
    </source>
</evidence>
<proteinExistence type="predicted"/>
<dbReference type="GO" id="GO:0009228">
    <property type="term" value="P:thiamine biosynthetic process"/>
    <property type="evidence" value="ECO:0007669"/>
    <property type="project" value="UniProtKB-KW"/>
</dbReference>
<dbReference type="RefSeq" id="WP_115837016.1">
    <property type="nucleotide sequence ID" value="NZ_CP025086.1"/>
</dbReference>
<dbReference type="InterPro" id="IPR036206">
    <property type="entry name" value="ThiamineP_synth_sf"/>
</dbReference>
<dbReference type="Gene3D" id="3.20.20.70">
    <property type="entry name" value="Aldolase class I"/>
    <property type="match status" value="1"/>
</dbReference>
<evidence type="ECO:0000259" key="1">
    <source>
        <dbReference type="Pfam" id="PF02581"/>
    </source>
</evidence>
<dbReference type="OrthoDB" id="7159061at2"/>
<dbReference type="EMBL" id="QUMO01000003">
    <property type="protein sequence ID" value="REF86489.1"/>
    <property type="molecule type" value="Genomic_DNA"/>
</dbReference>
<feature type="domain" description="Thiamine phosphate synthase/TenI" evidence="1">
    <location>
        <begin position="8"/>
        <end position="179"/>
    </location>
</feature>
<organism evidence="2 3">
    <name type="scientific">Methylovirgula ligni</name>
    <dbReference type="NCBI Taxonomy" id="569860"/>
    <lineage>
        <taxon>Bacteria</taxon>
        <taxon>Pseudomonadati</taxon>
        <taxon>Pseudomonadota</taxon>
        <taxon>Alphaproteobacteria</taxon>
        <taxon>Hyphomicrobiales</taxon>
        <taxon>Beijerinckiaceae</taxon>
        <taxon>Methylovirgula</taxon>
    </lineage>
</organism>
<dbReference type="CDD" id="cd00564">
    <property type="entry name" value="TMP_TenI"/>
    <property type="match status" value="1"/>
</dbReference>
<evidence type="ECO:0000313" key="2">
    <source>
        <dbReference type="EMBL" id="REF86489.1"/>
    </source>
</evidence>
<accession>A0A3D9Z5P3</accession>
<reference evidence="2 3" key="1">
    <citation type="submission" date="2018-08" db="EMBL/GenBank/DDBJ databases">
        <title>Genomic Encyclopedia of Type Strains, Phase IV (KMG-IV): sequencing the most valuable type-strain genomes for metagenomic binning, comparative biology and taxonomic classification.</title>
        <authorList>
            <person name="Goeker M."/>
        </authorList>
    </citation>
    <scope>NUCLEOTIDE SEQUENCE [LARGE SCALE GENOMIC DNA]</scope>
    <source>
        <strain evidence="2 3">BW863</strain>
    </source>
</reference>
<protein>
    <submittedName>
        <fullName evidence="2">Thiamine-phosphate pyrophosphorylase</fullName>
    </submittedName>
</protein>
<dbReference type="SUPFAM" id="SSF51391">
    <property type="entry name" value="Thiamin phosphate synthase"/>
    <property type="match status" value="1"/>
</dbReference>
<sequence length="206" mass="21380">MSEDDPRLYLITPLLDDAAGFSAAFVAALEAGDVACVLLRFAPTADAKAIAKHLVPLAQERGVACLIEDTQLAVRAGADGAHIAAPGAALDAALKAMKPKHIVGTGGGVSRDDAMQAGETGVDYLSFGGPDEALTFPQIRERVAWWSEIFNLACIGYAHRLEEVAPLVEVGADFVALEAAVWDDPRGAAAAVAEADHALAPRRIGA</sequence>
<dbReference type="Proteomes" id="UP000256900">
    <property type="component" value="Unassembled WGS sequence"/>
</dbReference>
<dbReference type="AlphaFoldDB" id="A0A3D9Z5P3"/>
<dbReference type="InterPro" id="IPR013785">
    <property type="entry name" value="Aldolase_TIM"/>
</dbReference>
<dbReference type="Pfam" id="PF02581">
    <property type="entry name" value="TMP-TENI"/>
    <property type="match status" value="1"/>
</dbReference>